<dbReference type="EMBL" id="MU004346">
    <property type="protein sequence ID" value="KAF2655671.1"/>
    <property type="molecule type" value="Genomic_DNA"/>
</dbReference>
<feature type="compositionally biased region" description="Low complexity" evidence="1">
    <location>
        <begin position="93"/>
        <end position="103"/>
    </location>
</feature>
<dbReference type="Proteomes" id="UP000799324">
    <property type="component" value="Unassembled WGS sequence"/>
</dbReference>
<evidence type="ECO:0000256" key="1">
    <source>
        <dbReference type="SAM" id="MobiDB-lite"/>
    </source>
</evidence>
<feature type="region of interest" description="Disordered" evidence="1">
    <location>
        <begin position="67"/>
        <end position="154"/>
    </location>
</feature>
<proteinExistence type="predicted"/>
<feature type="transmembrane region" description="Helical" evidence="2">
    <location>
        <begin position="34"/>
        <end position="58"/>
    </location>
</feature>
<gene>
    <name evidence="4" type="ORF">K491DRAFT_414680</name>
</gene>
<feature type="chain" id="PRO_5025570225" evidence="3">
    <location>
        <begin position="22"/>
        <end position="154"/>
    </location>
</feature>
<evidence type="ECO:0000313" key="4">
    <source>
        <dbReference type="EMBL" id="KAF2655671.1"/>
    </source>
</evidence>
<keyword evidence="2" id="KW-0812">Transmembrane</keyword>
<keyword evidence="2" id="KW-1133">Transmembrane helix</keyword>
<reference evidence="4" key="1">
    <citation type="journal article" date="2020" name="Stud. Mycol.">
        <title>101 Dothideomycetes genomes: a test case for predicting lifestyles and emergence of pathogens.</title>
        <authorList>
            <person name="Haridas S."/>
            <person name="Albert R."/>
            <person name="Binder M."/>
            <person name="Bloem J."/>
            <person name="Labutti K."/>
            <person name="Salamov A."/>
            <person name="Andreopoulos B."/>
            <person name="Baker S."/>
            <person name="Barry K."/>
            <person name="Bills G."/>
            <person name="Bluhm B."/>
            <person name="Cannon C."/>
            <person name="Castanera R."/>
            <person name="Culley D."/>
            <person name="Daum C."/>
            <person name="Ezra D."/>
            <person name="Gonzalez J."/>
            <person name="Henrissat B."/>
            <person name="Kuo A."/>
            <person name="Liang C."/>
            <person name="Lipzen A."/>
            <person name="Lutzoni F."/>
            <person name="Magnuson J."/>
            <person name="Mondo S."/>
            <person name="Nolan M."/>
            <person name="Ohm R."/>
            <person name="Pangilinan J."/>
            <person name="Park H.-J."/>
            <person name="Ramirez L."/>
            <person name="Alfaro M."/>
            <person name="Sun H."/>
            <person name="Tritt A."/>
            <person name="Yoshinaga Y."/>
            <person name="Zwiers L.-H."/>
            <person name="Turgeon B."/>
            <person name="Goodwin S."/>
            <person name="Spatafora J."/>
            <person name="Crous P."/>
            <person name="Grigoriev I."/>
        </authorList>
    </citation>
    <scope>NUCLEOTIDE SEQUENCE</scope>
    <source>
        <strain evidence="4">CBS 122681</strain>
    </source>
</reference>
<feature type="compositionally biased region" description="Polar residues" evidence="1">
    <location>
        <begin position="67"/>
        <end position="77"/>
    </location>
</feature>
<name>A0A6A6T8V9_9PLEO</name>
<protein>
    <submittedName>
        <fullName evidence="4">Uncharacterized protein</fullName>
    </submittedName>
</protein>
<feature type="signal peptide" evidence="3">
    <location>
        <begin position="1"/>
        <end position="21"/>
    </location>
</feature>
<accession>A0A6A6T8V9</accession>
<dbReference type="AlphaFoldDB" id="A0A6A6T8V9"/>
<evidence type="ECO:0000256" key="3">
    <source>
        <dbReference type="SAM" id="SignalP"/>
    </source>
</evidence>
<evidence type="ECO:0000256" key="2">
    <source>
        <dbReference type="SAM" id="Phobius"/>
    </source>
</evidence>
<organism evidence="4 5">
    <name type="scientific">Lophiostoma macrostomum CBS 122681</name>
    <dbReference type="NCBI Taxonomy" id="1314788"/>
    <lineage>
        <taxon>Eukaryota</taxon>
        <taxon>Fungi</taxon>
        <taxon>Dikarya</taxon>
        <taxon>Ascomycota</taxon>
        <taxon>Pezizomycotina</taxon>
        <taxon>Dothideomycetes</taxon>
        <taxon>Pleosporomycetidae</taxon>
        <taxon>Pleosporales</taxon>
        <taxon>Lophiostomataceae</taxon>
        <taxon>Lophiostoma</taxon>
    </lineage>
</organism>
<keyword evidence="5" id="KW-1185">Reference proteome</keyword>
<keyword evidence="2" id="KW-0472">Membrane</keyword>
<feature type="compositionally biased region" description="Basic and acidic residues" evidence="1">
    <location>
        <begin position="108"/>
        <end position="139"/>
    </location>
</feature>
<sequence length="154" mass="16816">MLSIPASWTLLVLAISMQASCDEDEDDHHLSKGAIVGIGVGAGIGGALLIGLSIYLFVWGVRRSKTRQQAQTQNVTDEPSPHMQIYGGKDTALAEQAAEANQAGKTLPEFDREERKAHDRPKPVADDEIKGTDQRDEKTSFVWRKTSARGMPTK</sequence>
<keyword evidence="3" id="KW-0732">Signal</keyword>
<evidence type="ECO:0000313" key="5">
    <source>
        <dbReference type="Proteomes" id="UP000799324"/>
    </source>
</evidence>